<evidence type="ECO:0008006" key="3">
    <source>
        <dbReference type="Google" id="ProtNLM"/>
    </source>
</evidence>
<dbReference type="OrthoDB" id="420564at2759"/>
<dbReference type="PANTHER" id="PTHR35179">
    <property type="entry name" value="PROTEIN CBG02620"/>
    <property type="match status" value="1"/>
</dbReference>
<dbReference type="PANTHER" id="PTHR35179:SF2">
    <property type="entry name" value="START DOMAIN-CONTAINING PROTEIN"/>
    <property type="match status" value="1"/>
</dbReference>
<accession>A0A2H3JSN9</accession>
<protein>
    <recommendedName>
        <fullName evidence="3">Geranylgeranyl pyrophosphate synthetase</fullName>
    </recommendedName>
</protein>
<proteinExistence type="predicted"/>
<dbReference type="EMBL" id="KB468031">
    <property type="protein sequence ID" value="PCH39664.1"/>
    <property type="molecule type" value="Genomic_DNA"/>
</dbReference>
<evidence type="ECO:0000313" key="2">
    <source>
        <dbReference type="Proteomes" id="UP000218811"/>
    </source>
</evidence>
<keyword evidence="2" id="KW-1185">Reference proteome</keyword>
<dbReference type="OMA" id="ERWDTRT"/>
<dbReference type="Proteomes" id="UP000218811">
    <property type="component" value="Unassembled WGS sequence"/>
</dbReference>
<dbReference type="AlphaFoldDB" id="A0A2H3JSN9"/>
<gene>
    <name evidence="1" type="ORF">WOLCODRAFT_134808</name>
</gene>
<organism evidence="1 2">
    <name type="scientific">Wolfiporia cocos (strain MD-104)</name>
    <name type="common">Brown rot fungus</name>
    <dbReference type="NCBI Taxonomy" id="742152"/>
    <lineage>
        <taxon>Eukaryota</taxon>
        <taxon>Fungi</taxon>
        <taxon>Dikarya</taxon>
        <taxon>Basidiomycota</taxon>
        <taxon>Agaricomycotina</taxon>
        <taxon>Agaricomycetes</taxon>
        <taxon>Polyporales</taxon>
        <taxon>Phaeolaceae</taxon>
        <taxon>Wolfiporia</taxon>
    </lineage>
</organism>
<dbReference type="STRING" id="742152.A0A2H3JSN9"/>
<name>A0A2H3JSN9_WOLCO</name>
<sequence length="356" mass="39786">MSGLRQHSGPIRTFVKPEEVDGPDVVITDLKYIGSYNWTNNETPTMIVSGLPPIWRERPLPFSVPPDPSSMFIEPDAHWLLMTPLYTLLRAVGVVAEMNADPLDWRSVDLVTDRNCLRNLLRWCGGSGRKPRDFRIDLQLACQHTILFSRFVTNYRHGAGAGNLSGMNLVVRFEVDACLASPAQSSTGVDDLASTMSDLSISSDVHSDAIRGTGVNRGSSPNEPRIIRAGTQVPDDAIVELATRSETSPKPFDWANSYPQLFFSQTPHHFLAMHSAGHISQFIKHHIDDPDLREVKQRAQRGFKKLKRLLEDIQDIVIEKGKSSRLSLVYRQGTLALYERASQGSCLPAHMLKQFD</sequence>
<evidence type="ECO:0000313" key="1">
    <source>
        <dbReference type="EMBL" id="PCH39664.1"/>
    </source>
</evidence>
<reference evidence="1 2" key="1">
    <citation type="journal article" date="2012" name="Science">
        <title>The Paleozoic origin of enzymatic lignin decomposition reconstructed from 31 fungal genomes.</title>
        <authorList>
            <person name="Floudas D."/>
            <person name="Binder M."/>
            <person name="Riley R."/>
            <person name="Barry K."/>
            <person name="Blanchette R.A."/>
            <person name="Henrissat B."/>
            <person name="Martinez A.T."/>
            <person name="Otillar R."/>
            <person name="Spatafora J.W."/>
            <person name="Yadav J.S."/>
            <person name="Aerts A."/>
            <person name="Benoit I."/>
            <person name="Boyd A."/>
            <person name="Carlson A."/>
            <person name="Copeland A."/>
            <person name="Coutinho P.M."/>
            <person name="de Vries R.P."/>
            <person name="Ferreira P."/>
            <person name="Findley K."/>
            <person name="Foster B."/>
            <person name="Gaskell J."/>
            <person name="Glotzer D."/>
            <person name="Gorecki P."/>
            <person name="Heitman J."/>
            <person name="Hesse C."/>
            <person name="Hori C."/>
            <person name="Igarashi K."/>
            <person name="Jurgens J.A."/>
            <person name="Kallen N."/>
            <person name="Kersten P."/>
            <person name="Kohler A."/>
            <person name="Kuees U."/>
            <person name="Kumar T.K.A."/>
            <person name="Kuo A."/>
            <person name="LaButti K."/>
            <person name="Larrondo L.F."/>
            <person name="Lindquist E."/>
            <person name="Ling A."/>
            <person name="Lombard V."/>
            <person name="Lucas S."/>
            <person name="Lundell T."/>
            <person name="Martin R."/>
            <person name="McLaughlin D.J."/>
            <person name="Morgenstern I."/>
            <person name="Morin E."/>
            <person name="Murat C."/>
            <person name="Nagy L.G."/>
            <person name="Nolan M."/>
            <person name="Ohm R.A."/>
            <person name="Patyshakuliyeva A."/>
            <person name="Rokas A."/>
            <person name="Ruiz-Duenas F.J."/>
            <person name="Sabat G."/>
            <person name="Salamov A."/>
            <person name="Samejima M."/>
            <person name="Schmutz J."/>
            <person name="Slot J.C."/>
            <person name="St John F."/>
            <person name="Stenlid J."/>
            <person name="Sun H."/>
            <person name="Sun S."/>
            <person name="Syed K."/>
            <person name="Tsang A."/>
            <person name="Wiebenga A."/>
            <person name="Young D."/>
            <person name="Pisabarro A."/>
            <person name="Eastwood D.C."/>
            <person name="Martin F."/>
            <person name="Cullen D."/>
            <person name="Grigoriev I.V."/>
            <person name="Hibbett D.S."/>
        </authorList>
    </citation>
    <scope>NUCLEOTIDE SEQUENCE [LARGE SCALE GENOMIC DNA]</scope>
    <source>
        <strain evidence="1 2">MD-104</strain>
    </source>
</reference>